<feature type="compositionally biased region" description="Acidic residues" evidence="3">
    <location>
        <begin position="23"/>
        <end position="33"/>
    </location>
</feature>
<dbReference type="AlphaFoldDB" id="A0A8H4B1W9"/>
<feature type="domain" description="SH3" evidence="4">
    <location>
        <begin position="146"/>
        <end position="204"/>
    </location>
</feature>
<dbReference type="GO" id="GO:0030427">
    <property type="term" value="C:site of polarized growth"/>
    <property type="evidence" value="ECO:0007669"/>
    <property type="project" value="TreeGrafter"/>
</dbReference>
<dbReference type="GO" id="GO:0051015">
    <property type="term" value="F:actin filament binding"/>
    <property type="evidence" value="ECO:0007669"/>
    <property type="project" value="TreeGrafter"/>
</dbReference>
<organism evidence="5 6">
    <name type="scientific">Gigaspora margarita</name>
    <dbReference type="NCBI Taxonomy" id="4874"/>
    <lineage>
        <taxon>Eukaryota</taxon>
        <taxon>Fungi</taxon>
        <taxon>Fungi incertae sedis</taxon>
        <taxon>Mucoromycota</taxon>
        <taxon>Glomeromycotina</taxon>
        <taxon>Glomeromycetes</taxon>
        <taxon>Diversisporales</taxon>
        <taxon>Gigasporaceae</taxon>
        <taxon>Gigaspora</taxon>
    </lineage>
</organism>
<name>A0A8H4B1W9_GIGMA</name>
<dbReference type="SUPFAM" id="SSF50044">
    <property type="entry name" value="SH3-domain"/>
    <property type="match status" value="2"/>
</dbReference>
<evidence type="ECO:0000313" key="5">
    <source>
        <dbReference type="EMBL" id="KAF0553048.1"/>
    </source>
</evidence>
<dbReference type="Pfam" id="PF00018">
    <property type="entry name" value="SH3_1"/>
    <property type="match status" value="1"/>
</dbReference>
<feature type="domain" description="SH3" evidence="4">
    <location>
        <begin position="34"/>
        <end position="94"/>
    </location>
</feature>
<protein>
    <submittedName>
        <fullName evidence="5">Actin-binding protein</fullName>
    </submittedName>
</protein>
<comment type="caution">
    <text evidence="5">The sequence shown here is derived from an EMBL/GenBank/DDBJ whole genome shotgun (WGS) entry which is preliminary data.</text>
</comment>
<dbReference type="PRINTS" id="PR00452">
    <property type="entry name" value="SH3DOMAIN"/>
</dbReference>
<proteinExistence type="predicted"/>
<dbReference type="Proteomes" id="UP000439903">
    <property type="component" value="Unassembled WGS sequence"/>
</dbReference>
<evidence type="ECO:0000259" key="4">
    <source>
        <dbReference type="PROSITE" id="PS50002"/>
    </source>
</evidence>
<reference evidence="5 6" key="1">
    <citation type="journal article" date="2019" name="Environ. Microbiol.">
        <title>At the nexus of three kingdoms: the genome of the mycorrhizal fungus Gigaspora margarita provides insights into plant, endobacterial and fungal interactions.</title>
        <authorList>
            <person name="Venice F."/>
            <person name="Ghignone S."/>
            <person name="Salvioli di Fossalunga A."/>
            <person name="Amselem J."/>
            <person name="Novero M."/>
            <person name="Xianan X."/>
            <person name="Sedzielewska Toro K."/>
            <person name="Morin E."/>
            <person name="Lipzen A."/>
            <person name="Grigoriev I.V."/>
            <person name="Henrissat B."/>
            <person name="Martin F.M."/>
            <person name="Bonfante P."/>
        </authorList>
    </citation>
    <scope>NUCLEOTIDE SEQUENCE [LARGE SCALE GENOMIC DNA]</scope>
    <source>
        <strain evidence="5 6">BEG34</strain>
    </source>
</reference>
<evidence type="ECO:0000256" key="2">
    <source>
        <dbReference type="PROSITE-ProRule" id="PRU00192"/>
    </source>
</evidence>
<evidence type="ECO:0000256" key="1">
    <source>
        <dbReference type="ARBA" id="ARBA00022443"/>
    </source>
</evidence>
<dbReference type="EMBL" id="WTPW01000059">
    <property type="protein sequence ID" value="KAF0553048.1"/>
    <property type="molecule type" value="Genomic_DNA"/>
</dbReference>
<dbReference type="PROSITE" id="PS50002">
    <property type="entry name" value="SH3"/>
    <property type="match status" value="2"/>
</dbReference>
<dbReference type="GO" id="GO:0030833">
    <property type="term" value="P:regulation of actin filament polymerization"/>
    <property type="evidence" value="ECO:0007669"/>
    <property type="project" value="TreeGrafter"/>
</dbReference>
<accession>A0A8H4B1W9</accession>
<dbReference type="Pfam" id="PF14604">
    <property type="entry name" value="SH3_9"/>
    <property type="match status" value="1"/>
</dbReference>
<dbReference type="PANTHER" id="PTHR10829">
    <property type="entry name" value="CORTACTIN AND DREBRIN"/>
    <property type="match status" value="1"/>
</dbReference>
<keyword evidence="6" id="KW-1185">Reference proteome</keyword>
<evidence type="ECO:0000313" key="6">
    <source>
        <dbReference type="Proteomes" id="UP000439903"/>
    </source>
</evidence>
<feature type="region of interest" description="Disordered" evidence="3">
    <location>
        <begin position="1"/>
        <end position="35"/>
    </location>
</feature>
<dbReference type="Gene3D" id="2.30.30.40">
    <property type="entry name" value="SH3 Domains"/>
    <property type="match status" value="2"/>
</dbReference>
<sequence>MLPPRDNIPKSKKYKGSLVDLNNQEDESEDEPETAVHSAIALYDYDAGEDNEISFKEGDIITDIEFVTEDWWQGTTSNGGVGLFPANYVELTMLKFMVPNSSITSDNMPPRVKLPTMLPSRDNIPKSKKYKESLVDLNNQEDEPETAGQSAIGLYDYDAREDNEISFMEDDVITDIEFVSEDWWQGTTSNGEVGLFPANYVELT</sequence>
<dbReference type="InterPro" id="IPR036028">
    <property type="entry name" value="SH3-like_dom_sf"/>
</dbReference>
<dbReference type="PRINTS" id="PR00499">
    <property type="entry name" value="P67PHOX"/>
</dbReference>
<keyword evidence="1 2" id="KW-0728">SH3 domain</keyword>
<evidence type="ECO:0000256" key="3">
    <source>
        <dbReference type="SAM" id="MobiDB-lite"/>
    </source>
</evidence>
<dbReference type="PANTHER" id="PTHR10829:SF25">
    <property type="entry name" value="DREBRIN-LIKE PROTEIN"/>
    <property type="match status" value="1"/>
</dbReference>
<dbReference type="CDD" id="cd11819">
    <property type="entry name" value="SH3_Cortactin_like"/>
    <property type="match status" value="2"/>
</dbReference>
<dbReference type="FunFam" id="2.30.30.40:FF:000046">
    <property type="entry name" value="Drebrin-like protein isoform B"/>
    <property type="match status" value="2"/>
</dbReference>
<dbReference type="OrthoDB" id="19092at2759"/>
<gene>
    <name evidence="5" type="ORF">F8M41_020734</name>
</gene>
<dbReference type="SMART" id="SM00326">
    <property type="entry name" value="SH3"/>
    <property type="match status" value="2"/>
</dbReference>
<dbReference type="InterPro" id="IPR001452">
    <property type="entry name" value="SH3_domain"/>
</dbReference>
<dbReference type="GO" id="GO:0005884">
    <property type="term" value="C:actin filament"/>
    <property type="evidence" value="ECO:0007669"/>
    <property type="project" value="TreeGrafter"/>
</dbReference>
<dbReference type="GO" id="GO:0030864">
    <property type="term" value="C:cortical actin cytoskeleton"/>
    <property type="evidence" value="ECO:0007669"/>
    <property type="project" value="TreeGrafter"/>
</dbReference>